<organism evidence="3 4">
    <name type="scientific">Cystobacter fuscus (strain ATCC 25194 / DSM 2262 / NBRC 100088 / M29)</name>
    <dbReference type="NCBI Taxonomy" id="1242864"/>
    <lineage>
        <taxon>Bacteria</taxon>
        <taxon>Pseudomonadati</taxon>
        <taxon>Myxococcota</taxon>
        <taxon>Myxococcia</taxon>
        <taxon>Myxococcales</taxon>
        <taxon>Cystobacterineae</taxon>
        <taxon>Archangiaceae</taxon>
        <taxon>Cystobacter</taxon>
    </lineage>
</organism>
<evidence type="ECO:0000259" key="2">
    <source>
        <dbReference type="Pfam" id="PF00561"/>
    </source>
</evidence>
<evidence type="ECO:0000256" key="1">
    <source>
        <dbReference type="ARBA" id="ARBA00022801"/>
    </source>
</evidence>
<dbReference type="InterPro" id="IPR000639">
    <property type="entry name" value="Epox_hydrolase-like"/>
</dbReference>
<dbReference type="Gene3D" id="3.40.50.1820">
    <property type="entry name" value="alpha/beta hydrolase"/>
    <property type="match status" value="1"/>
</dbReference>
<keyword evidence="1 3" id="KW-0378">Hydrolase</keyword>
<name>S9PQX4_CYSF2</name>
<dbReference type="GO" id="GO:0016787">
    <property type="term" value="F:hydrolase activity"/>
    <property type="evidence" value="ECO:0007669"/>
    <property type="project" value="UniProtKB-KW"/>
</dbReference>
<dbReference type="PRINTS" id="PR00412">
    <property type="entry name" value="EPOXHYDRLASE"/>
</dbReference>
<protein>
    <submittedName>
        <fullName evidence="3">Alpha/beta hydrolase fold having protein</fullName>
    </submittedName>
</protein>
<evidence type="ECO:0000313" key="4">
    <source>
        <dbReference type="Proteomes" id="UP000011682"/>
    </source>
</evidence>
<accession>S9PQX4</accession>
<sequence>MNTQFMTSGVAPATPQADSTVKGLDGFTHRYAEVNGTRIHYVVGGKGPAIVLVHGYPYTWASWRKLMPLLADAGFTVIAPDLRGLGDSAKTETGYSKVNVAEDIRQIVKSLGFDTIHLVGTDIGTMVAYAYASRHPDEVRRLILAESLIPGFGLDELMNPATGGYWHFGFHAQVDVAELLTAGKEVAYLQPTMKWASTSKDAEEVALKLFLPYYLAPGGMRAGFKHYETMVEDGRENRAAFRSKLKMPVLVLNGDKGIPQAQTLGCVLQVAENVEAELVPQSGHTFAEDNPAWVGERLARFFAPLSPAHG</sequence>
<dbReference type="eggNOG" id="COG0596">
    <property type="taxonomic scope" value="Bacteria"/>
</dbReference>
<keyword evidence="4" id="KW-1185">Reference proteome</keyword>
<dbReference type="PRINTS" id="PR00111">
    <property type="entry name" value="ABHYDROLASE"/>
</dbReference>
<gene>
    <name evidence="3" type="ORF">D187_000350</name>
</gene>
<feature type="domain" description="AB hydrolase-1" evidence="2">
    <location>
        <begin position="48"/>
        <end position="291"/>
    </location>
</feature>
<dbReference type="OrthoDB" id="5338718at2"/>
<dbReference type="PANTHER" id="PTHR43329">
    <property type="entry name" value="EPOXIDE HYDROLASE"/>
    <property type="match status" value="1"/>
</dbReference>
<dbReference type="RefSeq" id="WP_002622191.1">
    <property type="nucleotide sequence ID" value="NZ_ANAH02000001.1"/>
</dbReference>
<dbReference type="Pfam" id="PF00561">
    <property type="entry name" value="Abhydrolase_1"/>
    <property type="match status" value="1"/>
</dbReference>
<proteinExistence type="predicted"/>
<dbReference type="AlphaFoldDB" id="S9PQX4"/>
<dbReference type="Proteomes" id="UP000011682">
    <property type="component" value="Unassembled WGS sequence"/>
</dbReference>
<dbReference type="InterPro" id="IPR000073">
    <property type="entry name" value="AB_hydrolase_1"/>
</dbReference>
<reference evidence="3" key="1">
    <citation type="submission" date="2013-05" db="EMBL/GenBank/DDBJ databases">
        <title>Genome assembly of Cystobacter fuscus DSM 2262.</title>
        <authorList>
            <person name="Sharma G."/>
            <person name="Khatri I."/>
            <person name="Kaur C."/>
            <person name="Mayilraj S."/>
            <person name="Subramanian S."/>
        </authorList>
    </citation>
    <scope>NUCLEOTIDE SEQUENCE [LARGE SCALE GENOMIC DNA]</scope>
    <source>
        <strain evidence="3">DSM 2262</strain>
    </source>
</reference>
<comment type="caution">
    <text evidence="3">The sequence shown here is derived from an EMBL/GenBank/DDBJ whole genome shotgun (WGS) entry which is preliminary data.</text>
</comment>
<evidence type="ECO:0000313" key="3">
    <source>
        <dbReference type="EMBL" id="EPX64927.1"/>
    </source>
</evidence>
<dbReference type="SUPFAM" id="SSF53474">
    <property type="entry name" value="alpha/beta-Hydrolases"/>
    <property type="match status" value="1"/>
</dbReference>
<dbReference type="InterPro" id="IPR029058">
    <property type="entry name" value="AB_hydrolase_fold"/>
</dbReference>
<dbReference type="EMBL" id="ANAH02000001">
    <property type="protein sequence ID" value="EPX64927.1"/>
    <property type="molecule type" value="Genomic_DNA"/>
</dbReference>